<name>A0ABU7LBR4_9NOCA</name>
<sequence length="420" mass="46262">MAPKRDEYAREILRAGRDMGIQPKGIVIAFATVSVECDWYMYANRGDPQSLNFPHERVGSDANSVGLFQQRAPWWGTVAQRMSPYESAKMFFAELDKLNYLDSSRSPGWYAQAVQKSAYPDRYDQRMGEAQQLYDRIAGQQTSSPVPPRQEVHTVGDPIWLADVLRAAGLKCDIYPGAFNRGKGDFGEIWGVMWHHTGAPAGSAPGPRAIAEHPTLGLASQLHLDRNGKFTLCGVGIAWHAGVGSYPGLPTNDANRLMIGIEAENSGTEGWSPAQYGAYVRGTAAILRKLGRDSSRVLGHKDWAGKAQGKWDPGGIDMDSARRDVQQHINHQGSEGLFDMLPQHEQEEMRDKIRDLWNFLIDPKPSLVDGKPFSAASLLFTADRHSFTAASRTAKLLDLSEAESDKLDEVLAILKGKAGN</sequence>
<evidence type="ECO:0000313" key="7">
    <source>
        <dbReference type="Proteomes" id="UP001336020"/>
    </source>
</evidence>
<evidence type="ECO:0000313" key="6">
    <source>
        <dbReference type="EMBL" id="MEE2058982.1"/>
    </source>
</evidence>
<dbReference type="PANTHER" id="PTHR30417:SF1">
    <property type="entry name" value="N-ACETYLMURAMOYL-L-ALANINE AMIDASE AMID"/>
    <property type="match status" value="1"/>
</dbReference>
<dbReference type="EMBL" id="JAUTXY010000006">
    <property type="protein sequence ID" value="MEE2058982.1"/>
    <property type="molecule type" value="Genomic_DNA"/>
</dbReference>
<keyword evidence="4" id="KW-0961">Cell wall biogenesis/degradation</keyword>
<organism evidence="6 7">
    <name type="scientific">Rhodococcus artemisiae</name>
    <dbReference type="NCBI Taxonomy" id="714159"/>
    <lineage>
        <taxon>Bacteria</taxon>
        <taxon>Bacillati</taxon>
        <taxon>Actinomycetota</taxon>
        <taxon>Actinomycetes</taxon>
        <taxon>Mycobacteriales</taxon>
        <taxon>Nocardiaceae</taxon>
        <taxon>Rhodococcus</taxon>
    </lineage>
</organism>
<reference evidence="6 7" key="1">
    <citation type="submission" date="2023-07" db="EMBL/GenBank/DDBJ databases">
        <authorList>
            <person name="Girao M."/>
            <person name="Carvalho M.F."/>
        </authorList>
    </citation>
    <scope>NUCLEOTIDE SEQUENCE [LARGE SCALE GENOMIC DNA]</scope>
    <source>
        <strain evidence="6 7">YIM65754</strain>
    </source>
</reference>
<protein>
    <recommendedName>
        <fullName evidence="2">N-acetylmuramoyl-L-alanine amidase</fullName>
        <ecNumber evidence="2">3.5.1.28</ecNumber>
    </recommendedName>
</protein>
<comment type="catalytic activity">
    <reaction evidence="1">
        <text>Hydrolyzes the link between N-acetylmuramoyl residues and L-amino acid residues in certain cell-wall glycopeptides.</text>
        <dbReference type="EC" id="3.5.1.28"/>
    </reaction>
</comment>
<dbReference type="InterPro" id="IPR036505">
    <property type="entry name" value="Amidase/PGRP_sf"/>
</dbReference>
<dbReference type="PANTHER" id="PTHR30417">
    <property type="entry name" value="N-ACETYLMURAMOYL-L-ALANINE AMIDASE AMID"/>
    <property type="match status" value="1"/>
</dbReference>
<dbReference type="Proteomes" id="UP001336020">
    <property type="component" value="Unassembled WGS sequence"/>
</dbReference>
<keyword evidence="7" id="KW-1185">Reference proteome</keyword>
<dbReference type="RefSeq" id="WP_330134211.1">
    <property type="nucleotide sequence ID" value="NZ_JAUTXY010000006.1"/>
</dbReference>
<dbReference type="SMART" id="SM00644">
    <property type="entry name" value="Ami_2"/>
    <property type="match status" value="1"/>
</dbReference>
<evidence type="ECO:0000256" key="3">
    <source>
        <dbReference type="ARBA" id="ARBA00022801"/>
    </source>
</evidence>
<dbReference type="InterPro" id="IPR051206">
    <property type="entry name" value="NAMLAA_amidase_2"/>
</dbReference>
<feature type="domain" description="N-acetylmuramoyl-L-alanine amidase" evidence="5">
    <location>
        <begin position="177"/>
        <end position="314"/>
    </location>
</feature>
<evidence type="ECO:0000256" key="1">
    <source>
        <dbReference type="ARBA" id="ARBA00001561"/>
    </source>
</evidence>
<gene>
    <name evidence="6" type="ORF">Q7514_15785</name>
</gene>
<dbReference type="SUPFAM" id="SSF55846">
    <property type="entry name" value="N-acetylmuramoyl-L-alanine amidase-like"/>
    <property type="match status" value="1"/>
</dbReference>
<evidence type="ECO:0000256" key="4">
    <source>
        <dbReference type="ARBA" id="ARBA00023316"/>
    </source>
</evidence>
<evidence type="ECO:0000256" key="2">
    <source>
        <dbReference type="ARBA" id="ARBA00011901"/>
    </source>
</evidence>
<dbReference type="CDD" id="cd06583">
    <property type="entry name" value="PGRP"/>
    <property type="match status" value="1"/>
</dbReference>
<keyword evidence="3" id="KW-0378">Hydrolase</keyword>
<dbReference type="Pfam" id="PF01510">
    <property type="entry name" value="Amidase_2"/>
    <property type="match status" value="1"/>
</dbReference>
<proteinExistence type="predicted"/>
<comment type="caution">
    <text evidence="6">The sequence shown here is derived from an EMBL/GenBank/DDBJ whole genome shotgun (WGS) entry which is preliminary data.</text>
</comment>
<evidence type="ECO:0000259" key="5">
    <source>
        <dbReference type="SMART" id="SM00644"/>
    </source>
</evidence>
<dbReference type="EC" id="3.5.1.28" evidence="2"/>
<dbReference type="Gene3D" id="3.40.80.10">
    <property type="entry name" value="Peptidoglycan recognition protein-like"/>
    <property type="match status" value="1"/>
</dbReference>
<accession>A0ABU7LBR4</accession>
<dbReference type="InterPro" id="IPR002502">
    <property type="entry name" value="Amidase_domain"/>
</dbReference>